<evidence type="ECO:0000256" key="1">
    <source>
        <dbReference type="ARBA" id="ARBA00000085"/>
    </source>
</evidence>
<dbReference type="InterPro" id="IPR003594">
    <property type="entry name" value="HATPase_dom"/>
</dbReference>
<dbReference type="Pfam" id="PF08448">
    <property type="entry name" value="PAS_4"/>
    <property type="match status" value="1"/>
</dbReference>
<gene>
    <name evidence="12" type="ORF">E1H14_06885</name>
</gene>
<evidence type="ECO:0000259" key="10">
    <source>
        <dbReference type="PROSITE" id="PS50109"/>
    </source>
</evidence>
<dbReference type="Gene3D" id="3.30.450.20">
    <property type="entry name" value="PAS domain"/>
    <property type="match status" value="1"/>
</dbReference>
<dbReference type="SMART" id="SM00091">
    <property type="entry name" value="PAS"/>
    <property type="match status" value="1"/>
</dbReference>
<keyword evidence="4" id="KW-0808">Transferase</keyword>
<reference evidence="12 13" key="1">
    <citation type="submission" date="2019-03" db="EMBL/GenBank/DDBJ databases">
        <title>Nitrincola sp. nov. isolated from an Indian soda lake.</title>
        <authorList>
            <person name="Joshi A."/>
            <person name="Thite S.V."/>
            <person name="Joseph N."/>
            <person name="Dhotre D."/>
            <person name="Moorthy M."/>
            <person name="Shouche Y.S."/>
        </authorList>
    </citation>
    <scope>NUCLEOTIDE SEQUENCE [LARGE SCALE GENOMIC DNA]</scope>
    <source>
        <strain evidence="12 13">MEB193</strain>
    </source>
</reference>
<evidence type="ECO:0000256" key="7">
    <source>
        <dbReference type="ARBA" id="ARBA00022840"/>
    </source>
</evidence>
<evidence type="ECO:0000256" key="8">
    <source>
        <dbReference type="ARBA" id="ARBA00023012"/>
    </source>
</evidence>
<feature type="domain" description="PAS" evidence="11">
    <location>
        <begin position="93"/>
        <end position="140"/>
    </location>
</feature>
<dbReference type="CDD" id="cd00130">
    <property type="entry name" value="PAS"/>
    <property type="match status" value="1"/>
</dbReference>
<evidence type="ECO:0000313" key="13">
    <source>
        <dbReference type="Proteomes" id="UP000325302"/>
    </source>
</evidence>
<keyword evidence="3" id="KW-0597">Phosphoprotein</keyword>
<dbReference type="Pfam" id="PF02518">
    <property type="entry name" value="HATPase_c"/>
    <property type="match status" value="1"/>
</dbReference>
<keyword evidence="9" id="KW-0472">Membrane</keyword>
<dbReference type="PANTHER" id="PTHR43065">
    <property type="entry name" value="SENSOR HISTIDINE KINASE"/>
    <property type="match status" value="1"/>
</dbReference>
<comment type="caution">
    <text evidence="12">The sequence shown here is derived from an EMBL/GenBank/DDBJ whole genome shotgun (WGS) entry which is preliminary data.</text>
</comment>
<comment type="catalytic activity">
    <reaction evidence="1">
        <text>ATP + protein L-histidine = ADP + protein N-phospho-L-histidine.</text>
        <dbReference type="EC" id="2.7.13.3"/>
    </reaction>
</comment>
<dbReference type="AlphaFoldDB" id="A0A5A9W4X8"/>
<dbReference type="PROSITE" id="PS50112">
    <property type="entry name" value="PAS"/>
    <property type="match status" value="1"/>
</dbReference>
<dbReference type="InterPro" id="IPR035965">
    <property type="entry name" value="PAS-like_dom_sf"/>
</dbReference>
<evidence type="ECO:0000256" key="3">
    <source>
        <dbReference type="ARBA" id="ARBA00022553"/>
    </source>
</evidence>
<evidence type="ECO:0000256" key="4">
    <source>
        <dbReference type="ARBA" id="ARBA00022679"/>
    </source>
</evidence>
<dbReference type="Proteomes" id="UP000325302">
    <property type="component" value="Unassembled WGS sequence"/>
</dbReference>
<dbReference type="PROSITE" id="PS50109">
    <property type="entry name" value="HIS_KIN"/>
    <property type="match status" value="1"/>
</dbReference>
<dbReference type="GO" id="GO:0000155">
    <property type="term" value="F:phosphorelay sensor kinase activity"/>
    <property type="evidence" value="ECO:0007669"/>
    <property type="project" value="InterPro"/>
</dbReference>
<evidence type="ECO:0000256" key="2">
    <source>
        <dbReference type="ARBA" id="ARBA00012438"/>
    </source>
</evidence>
<feature type="transmembrane region" description="Helical" evidence="9">
    <location>
        <begin position="38"/>
        <end position="62"/>
    </location>
</feature>
<evidence type="ECO:0000256" key="9">
    <source>
        <dbReference type="SAM" id="Phobius"/>
    </source>
</evidence>
<dbReference type="SUPFAM" id="SSF55874">
    <property type="entry name" value="ATPase domain of HSP90 chaperone/DNA topoisomerase II/histidine kinase"/>
    <property type="match status" value="1"/>
</dbReference>
<evidence type="ECO:0000259" key="11">
    <source>
        <dbReference type="PROSITE" id="PS50112"/>
    </source>
</evidence>
<evidence type="ECO:0000313" key="12">
    <source>
        <dbReference type="EMBL" id="KAA0875139.1"/>
    </source>
</evidence>
<dbReference type="SUPFAM" id="SSF55785">
    <property type="entry name" value="PYP-like sensor domain (PAS domain)"/>
    <property type="match status" value="1"/>
</dbReference>
<dbReference type="OrthoDB" id="1931120at2"/>
<dbReference type="SUPFAM" id="SSF47384">
    <property type="entry name" value="Homodimeric domain of signal transducing histidine kinase"/>
    <property type="match status" value="1"/>
</dbReference>
<dbReference type="CDD" id="cd00082">
    <property type="entry name" value="HisKA"/>
    <property type="match status" value="1"/>
</dbReference>
<keyword evidence="13" id="KW-1185">Reference proteome</keyword>
<dbReference type="EMBL" id="SMRS01000004">
    <property type="protein sequence ID" value="KAA0875139.1"/>
    <property type="molecule type" value="Genomic_DNA"/>
</dbReference>
<dbReference type="InterPro" id="IPR003661">
    <property type="entry name" value="HisK_dim/P_dom"/>
</dbReference>
<protein>
    <recommendedName>
        <fullName evidence="2">histidine kinase</fullName>
        <ecNumber evidence="2">2.7.13.3</ecNumber>
    </recommendedName>
</protein>
<dbReference type="GO" id="GO:0005524">
    <property type="term" value="F:ATP binding"/>
    <property type="evidence" value="ECO:0007669"/>
    <property type="project" value="UniProtKB-KW"/>
</dbReference>
<dbReference type="Gene3D" id="1.10.287.130">
    <property type="match status" value="1"/>
</dbReference>
<dbReference type="InterPro" id="IPR013656">
    <property type="entry name" value="PAS_4"/>
</dbReference>
<evidence type="ECO:0000256" key="6">
    <source>
        <dbReference type="ARBA" id="ARBA00022777"/>
    </source>
</evidence>
<keyword evidence="5" id="KW-0547">Nucleotide-binding</keyword>
<organism evidence="12 13">
    <name type="scientific">Nitrincola tapanii</name>
    <dbReference type="NCBI Taxonomy" id="1708751"/>
    <lineage>
        <taxon>Bacteria</taxon>
        <taxon>Pseudomonadati</taxon>
        <taxon>Pseudomonadota</taxon>
        <taxon>Gammaproteobacteria</taxon>
        <taxon>Oceanospirillales</taxon>
        <taxon>Oceanospirillaceae</taxon>
        <taxon>Nitrincola</taxon>
    </lineage>
</organism>
<proteinExistence type="predicted"/>
<evidence type="ECO:0000256" key="5">
    <source>
        <dbReference type="ARBA" id="ARBA00022741"/>
    </source>
</evidence>
<dbReference type="InterPro" id="IPR005467">
    <property type="entry name" value="His_kinase_dom"/>
</dbReference>
<keyword evidence="9" id="KW-1133">Transmembrane helix</keyword>
<dbReference type="InterPro" id="IPR000014">
    <property type="entry name" value="PAS"/>
</dbReference>
<name>A0A5A9W4X8_9GAMM</name>
<keyword evidence="6" id="KW-0418">Kinase</keyword>
<dbReference type="PANTHER" id="PTHR43065:SF10">
    <property type="entry name" value="PEROXIDE STRESS-ACTIVATED HISTIDINE KINASE MAK3"/>
    <property type="match status" value="1"/>
</dbReference>
<keyword evidence="9" id="KW-0812">Transmembrane</keyword>
<dbReference type="InterPro" id="IPR036097">
    <property type="entry name" value="HisK_dim/P_sf"/>
</dbReference>
<dbReference type="EC" id="2.7.13.3" evidence="2"/>
<dbReference type="RefSeq" id="WP_149390719.1">
    <property type="nucleotide sequence ID" value="NZ_SMRS01000004.1"/>
</dbReference>
<dbReference type="NCBIfam" id="TIGR00229">
    <property type="entry name" value="sensory_box"/>
    <property type="match status" value="1"/>
</dbReference>
<keyword evidence="8" id="KW-0902">Two-component regulatory system</keyword>
<sequence>MASRFWASCLLFISPLVWAENGFISYFKTEDGRTNWQYIANFSSGVLIILLSISALILLLIWRKAWHANRELTAIRNELELRVEQRTAELRASETYIQNILRSLPLMLVGLDRSGKITHWNQRAEEIAGIPMEEALGHDLWQIYPTISIAPDQIRQALDQNQTLYFKQNQSGLYYFNITIYPLQDQSEAGVVLLIDDVTQKIIAENMLIHNDKMATMGELAATMAHDINAPLQAILFDLSSYQSLLEKSTLMNDESQCNREVMRLSTLLTDASEKGRQVAAIINNLLNFARRRSDEKQAAQLPEVMEHAIELARDVLNLPDQPAFRDIQIERNYQANLPPIPCYVIELQQAFLNLLRHAYEALIACPRDITPTLRISMQEYYDQAIWIKIEHNGLGLNHEEQMSLFEPFFSQDQQGEPDDAHKRLSFPYFIITEQHQGHMAVTSDVNSGTTFHMQIGR</sequence>
<feature type="domain" description="Histidine kinase" evidence="10">
    <location>
        <begin position="223"/>
        <end position="458"/>
    </location>
</feature>
<accession>A0A5A9W4X8</accession>
<keyword evidence="7" id="KW-0067">ATP-binding</keyword>
<dbReference type="Gene3D" id="3.30.565.10">
    <property type="entry name" value="Histidine kinase-like ATPase, C-terminal domain"/>
    <property type="match status" value="1"/>
</dbReference>
<dbReference type="InterPro" id="IPR036890">
    <property type="entry name" value="HATPase_C_sf"/>
</dbReference>